<dbReference type="PANTHER" id="PTHR32309:SF13">
    <property type="entry name" value="FERRIC ENTEROBACTIN TRANSPORT PROTEIN FEPE"/>
    <property type="match status" value="1"/>
</dbReference>
<evidence type="ECO:0000256" key="1">
    <source>
        <dbReference type="ARBA" id="ARBA00007316"/>
    </source>
</evidence>
<accession>X1RNC4</accession>
<dbReference type="GO" id="GO:0005886">
    <property type="term" value="C:plasma membrane"/>
    <property type="evidence" value="ECO:0007669"/>
    <property type="project" value="TreeGrafter"/>
</dbReference>
<keyword evidence="7" id="KW-0829">Tyrosine-protein kinase</keyword>
<comment type="similarity">
    <text evidence="1">Belongs to the CpsD/CapB family.</text>
</comment>
<dbReference type="GO" id="GO:0004713">
    <property type="term" value="F:protein tyrosine kinase activity"/>
    <property type="evidence" value="ECO:0007669"/>
    <property type="project" value="TreeGrafter"/>
</dbReference>
<evidence type="ECO:0000256" key="2">
    <source>
        <dbReference type="ARBA" id="ARBA00011903"/>
    </source>
</evidence>
<keyword evidence="10" id="KW-0472">Membrane</keyword>
<dbReference type="Pfam" id="PF13807">
    <property type="entry name" value="GNVR"/>
    <property type="match status" value="1"/>
</dbReference>
<gene>
    <name evidence="13" type="ORF">S12H4_16960</name>
</gene>
<protein>
    <recommendedName>
        <fullName evidence="2">non-specific protein-tyrosine kinase</fullName>
        <ecNumber evidence="2">2.7.10.2</ecNumber>
    </recommendedName>
</protein>
<keyword evidence="6" id="KW-0067">ATP-binding</keyword>
<evidence type="ECO:0000256" key="7">
    <source>
        <dbReference type="ARBA" id="ARBA00023137"/>
    </source>
</evidence>
<dbReference type="InterPro" id="IPR027417">
    <property type="entry name" value="P-loop_NTPase"/>
</dbReference>
<reference evidence="13" key="1">
    <citation type="journal article" date="2014" name="Front. Microbiol.">
        <title>High frequency of phylogenetically diverse reductive dehalogenase-homologous genes in deep subseafloor sedimentary metagenomes.</title>
        <authorList>
            <person name="Kawai M."/>
            <person name="Futagami T."/>
            <person name="Toyoda A."/>
            <person name="Takaki Y."/>
            <person name="Nishi S."/>
            <person name="Hori S."/>
            <person name="Arai W."/>
            <person name="Tsubouchi T."/>
            <person name="Morono Y."/>
            <person name="Uchiyama I."/>
            <person name="Ito T."/>
            <person name="Fujiyama A."/>
            <person name="Inagaki F."/>
            <person name="Takami H."/>
        </authorList>
    </citation>
    <scope>NUCLEOTIDE SEQUENCE</scope>
    <source>
        <strain evidence="13">Expedition CK06-06</strain>
    </source>
</reference>
<keyword evidence="10" id="KW-0812">Transmembrane</keyword>
<dbReference type="EC" id="2.7.10.2" evidence="2"/>
<sequence length="323" mass="35108">IREEVKSLYPKSEQIPFSMSVSTIQDTSIFDIAVEAGDPELCKVAANASALVLMQENERTFAIGLETASELIEKQILGPLEELDRIKGGSESPGIDSGTTDDKEPENQLWQASQLNNVRIMDYARTPTFPIRPNKKQNAALGLLVGIFLGGGLAFFLEYMDTSIRTIGDIEKYLSWPVLGIVPRFEQTIKGKASDSEIQPVVSKFPKSASAEAYRTLRTNIQLTDLDNPPKFLVVTSAIPLEGKSTTALNLAVALAQKEGKVLLVDADLRKPTIHKILHLDNSSGLADLIVNNSELAASVKQSKDIDNLSVLTSGSIPHCGYV</sequence>
<dbReference type="Pfam" id="PF13614">
    <property type="entry name" value="AAA_31"/>
    <property type="match status" value="1"/>
</dbReference>
<proteinExistence type="inferred from homology"/>
<feature type="transmembrane region" description="Helical" evidence="10">
    <location>
        <begin position="139"/>
        <end position="157"/>
    </location>
</feature>
<name>X1RNC4_9ZZZZ</name>
<evidence type="ECO:0000256" key="6">
    <source>
        <dbReference type="ARBA" id="ARBA00022840"/>
    </source>
</evidence>
<evidence type="ECO:0000259" key="12">
    <source>
        <dbReference type="Pfam" id="PF13807"/>
    </source>
</evidence>
<dbReference type="AlphaFoldDB" id="X1RNC4"/>
<evidence type="ECO:0000259" key="11">
    <source>
        <dbReference type="Pfam" id="PF13614"/>
    </source>
</evidence>
<dbReference type="EMBL" id="BARW01008239">
    <property type="protein sequence ID" value="GAI82153.1"/>
    <property type="molecule type" value="Genomic_DNA"/>
</dbReference>
<organism evidence="13">
    <name type="scientific">marine sediment metagenome</name>
    <dbReference type="NCBI Taxonomy" id="412755"/>
    <lineage>
        <taxon>unclassified sequences</taxon>
        <taxon>metagenomes</taxon>
        <taxon>ecological metagenomes</taxon>
    </lineage>
</organism>
<feature type="region of interest" description="Disordered" evidence="9">
    <location>
        <begin position="83"/>
        <end position="107"/>
    </location>
</feature>
<dbReference type="PANTHER" id="PTHR32309">
    <property type="entry name" value="TYROSINE-PROTEIN KINASE"/>
    <property type="match status" value="1"/>
</dbReference>
<feature type="domain" description="AAA" evidence="11">
    <location>
        <begin position="243"/>
        <end position="314"/>
    </location>
</feature>
<dbReference type="InterPro" id="IPR050445">
    <property type="entry name" value="Bact_polysacc_biosynth/exp"/>
</dbReference>
<keyword evidence="4" id="KW-0547">Nucleotide-binding</keyword>
<dbReference type="Gene3D" id="3.40.50.300">
    <property type="entry name" value="P-loop containing nucleotide triphosphate hydrolases"/>
    <property type="match status" value="1"/>
</dbReference>
<dbReference type="InterPro" id="IPR005702">
    <property type="entry name" value="Wzc-like_C"/>
</dbReference>
<evidence type="ECO:0000313" key="13">
    <source>
        <dbReference type="EMBL" id="GAI82153.1"/>
    </source>
</evidence>
<comment type="catalytic activity">
    <reaction evidence="8">
        <text>L-tyrosyl-[protein] + ATP = O-phospho-L-tyrosyl-[protein] + ADP + H(+)</text>
        <dbReference type="Rhea" id="RHEA:10596"/>
        <dbReference type="Rhea" id="RHEA-COMP:10136"/>
        <dbReference type="Rhea" id="RHEA-COMP:20101"/>
        <dbReference type="ChEBI" id="CHEBI:15378"/>
        <dbReference type="ChEBI" id="CHEBI:30616"/>
        <dbReference type="ChEBI" id="CHEBI:46858"/>
        <dbReference type="ChEBI" id="CHEBI:61978"/>
        <dbReference type="ChEBI" id="CHEBI:456216"/>
        <dbReference type="EC" id="2.7.10.2"/>
    </reaction>
</comment>
<dbReference type="CDD" id="cd05387">
    <property type="entry name" value="BY-kinase"/>
    <property type="match status" value="1"/>
</dbReference>
<keyword evidence="3" id="KW-0808">Transferase</keyword>
<feature type="non-terminal residue" evidence="13">
    <location>
        <position position="1"/>
    </location>
</feature>
<evidence type="ECO:0000256" key="3">
    <source>
        <dbReference type="ARBA" id="ARBA00022679"/>
    </source>
</evidence>
<evidence type="ECO:0000256" key="9">
    <source>
        <dbReference type="SAM" id="MobiDB-lite"/>
    </source>
</evidence>
<dbReference type="SUPFAM" id="SSF52540">
    <property type="entry name" value="P-loop containing nucleoside triphosphate hydrolases"/>
    <property type="match status" value="1"/>
</dbReference>
<comment type="caution">
    <text evidence="13">The sequence shown here is derived from an EMBL/GenBank/DDBJ whole genome shotgun (WGS) entry which is preliminary data.</text>
</comment>
<dbReference type="InterPro" id="IPR025669">
    <property type="entry name" value="AAA_dom"/>
</dbReference>
<evidence type="ECO:0000256" key="4">
    <source>
        <dbReference type="ARBA" id="ARBA00022741"/>
    </source>
</evidence>
<evidence type="ECO:0000256" key="10">
    <source>
        <dbReference type="SAM" id="Phobius"/>
    </source>
</evidence>
<evidence type="ECO:0000256" key="8">
    <source>
        <dbReference type="ARBA" id="ARBA00051245"/>
    </source>
</evidence>
<feature type="domain" description="Tyrosine-protein kinase G-rich" evidence="12">
    <location>
        <begin position="106"/>
        <end position="156"/>
    </location>
</feature>
<keyword evidence="5" id="KW-0418">Kinase</keyword>
<dbReference type="InterPro" id="IPR032807">
    <property type="entry name" value="GNVR"/>
</dbReference>
<keyword evidence="10" id="KW-1133">Transmembrane helix</keyword>
<evidence type="ECO:0000256" key="5">
    <source>
        <dbReference type="ARBA" id="ARBA00022777"/>
    </source>
</evidence>